<evidence type="ECO:0000313" key="4">
    <source>
        <dbReference type="Proteomes" id="UP000273154"/>
    </source>
</evidence>
<sequence length="644" mass="66325">MKIAIAQMNSTPGAFDATVSSMAAYGRRAEELGADLLVFGAPVLMGPDPMGLAANEAYLLDATRALGALAEQVGVPALVPYTSNITGAPTYDVAYVRDGAAVPISLTSMLDAIGPGSVDAVARGIRERLDADARLGDAGGQAARLIDPAVIEVGGAHVGVALSLGDLDAFCAGDLDADVICLMPVDGYDTDDEMTSLAPAVSDGCFVPEAADADAWLAVAGASGAYEDMVYCGGSFVMAPWGELAAAASSFAEELLVCDVDVRSEGPLAEPVAPPAYDRATLLWRSAATSVRDQVNKRGLSGVALVVDGSLASAATAAVAVDAVGPLRVHALVWAEEDALADARELVRNLRIRDVDELSARGLEAAAEALGGDGEEGVVSSLVETRLGTLAAAGELLALSCADKTMLAVGTGALAATPVVRACTFAPFGDVYRSDVAAAARKRNAVSPVIPAGCLARLRVPTGLGLEQAAQTDELRLSELDALLLLRIERGAGVGELAGSRLGEQGVALVLERLRALEAWRRQGPAYPVVSARSLGEAQRPAMDAWKDRPTDEAAASRLVSSVADVISQPRQRPMRPTQKASAATGAQVPAPGMPVSFSISPETAGQMAPRISELMGYLKELSDGRRLRGEQGGTWPGGMFSDN</sequence>
<protein>
    <recommendedName>
        <fullName evidence="2">CN hydrolase domain-containing protein</fullName>
    </recommendedName>
</protein>
<dbReference type="InterPro" id="IPR036526">
    <property type="entry name" value="C-N_Hydrolase_sf"/>
</dbReference>
<dbReference type="RefSeq" id="WP_126421416.1">
    <property type="nucleotide sequence ID" value="NZ_AP019367.1"/>
</dbReference>
<evidence type="ECO:0000259" key="2">
    <source>
        <dbReference type="PROSITE" id="PS50263"/>
    </source>
</evidence>
<dbReference type="Gene3D" id="3.40.50.620">
    <property type="entry name" value="HUPs"/>
    <property type="match status" value="1"/>
</dbReference>
<gene>
    <name evidence="3" type="ORF">Pcatena_05460</name>
</gene>
<dbReference type="PROSITE" id="PS50263">
    <property type="entry name" value="CN_HYDROLASE"/>
    <property type="match status" value="1"/>
</dbReference>
<dbReference type="Proteomes" id="UP000273154">
    <property type="component" value="Chromosome"/>
</dbReference>
<name>A0A3G9K7W4_9ACTN</name>
<dbReference type="InterPro" id="IPR003010">
    <property type="entry name" value="C-N_Hydrolase"/>
</dbReference>
<reference evidence="4" key="1">
    <citation type="submission" date="2018-11" db="EMBL/GenBank/DDBJ databases">
        <title>Comparative genomics of Parolsenella catena and Libanicoccus massiliensis: Reclassification of Libanicoccus massiliensis as Parolsenella massiliensis comb. nov.</title>
        <authorList>
            <person name="Sakamoto M."/>
            <person name="Ikeyama N."/>
            <person name="Murakami T."/>
            <person name="Mori H."/>
            <person name="Yuki M."/>
            <person name="Ohkuma M."/>
        </authorList>
    </citation>
    <scope>NUCLEOTIDE SEQUENCE [LARGE SCALE GENOMIC DNA]</scope>
    <source>
        <strain evidence="4">JCM 31932</strain>
    </source>
</reference>
<feature type="domain" description="CN hydrolase" evidence="2">
    <location>
        <begin position="1"/>
        <end position="262"/>
    </location>
</feature>
<keyword evidence="4" id="KW-1185">Reference proteome</keyword>
<dbReference type="Gene3D" id="3.60.110.10">
    <property type="entry name" value="Carbon-nitrogen hydrolase"/>
    <property type="match status" value="2"/>
</dbReference>
<evidence type="ECO:0000313" key="3">
    <source>
        <dbReference type="EMBL" id="BBH49959.1"/>
    </source>
</evidence>
<dbReference type="GeneID" id="88848682"/>
<dbReference type="SUPFAM" id="SSF56317">
    <property type="entry name" value="Carbon-nitrogen hydrolase"/>
    <property type="match status" value="2"/>
</dbReference>
<dbReference type="Pfam" id="PF02540">
    <property type="entry name" value="NAD_synthase"/>
    <property type="match status" value="1"/>
</dbReference>
<organism evidence="3 4">
    <name type="scientific">Parolsenella catena</name>
    <dbReference type="NCBI Taxonomy" id="2003188"/>
    <lineage>
        <taxon>Bacteria</taxon>
        <taxon>Bacillati</taxon>
        <taxon>Actinomycetota</taxon>
        <taxon>Coriobacteriia</taxon>
        <taxon>Coriobacteriales</taxon>
        <taxon>Atopobiaceae</taxon>
        <taxon>Parolsenella</taxon>
    </lineage>
</organism>
<evidence type="ECO:0000256" key="1">
    <source>
        <dbReference type="SAM" id="MobiDB-lite"/>
    </source>
</evidence>
<feature type="region of interest" description="Disordered" evidence="1">
    <location>
        <begin position="568"/>
        <end position="590"/>
    </location>
</feature>
<dbReference type="EMBL" id="AP019367">
    <property type="protein sequence ID" value="BBH49959.1"/>
    <property type="molecule type" value="Genomic_DNA"/>
</dbReference>
<dbReference type="AlphaFoldDB" id="A0A3G9K7W4"/>
<proteinExistence type="predicted"/>
<dbReference type="OrthoDB" id="9760188at2"/>
<dbReference type="KEGG" id="pcat:Pcatena_05460"/>
<dbReference type="Pfam" id="PF00795">
    <property type="entry name" value="CN_hydrolase"/>
    <property type="match status" value="1"/>
</dbReference>
<accession>A0A3G9K7W4</accession>
<dbReference type="GO" id="GO:0006163">
    <property type="term" value="P:purine nucleotide metabolic process"/>
    <property type="evidence" value="ECO:0007669"/>
    <property type="project" value="UniProtKB-ARBA"/>
</dbReference>
<dbReference type="InterPro" id="IPR014729">
    <property type="entry name" value="Rossmann-like_a/b/a_fold"/>
</dbReference>
<dbReference type="InterPro" id="IPR022310">
    <property type="entry name" value="NAD/GMP_synthase"/>
</dbReference>